<keyword evidence="1" id="KW-1133">Transmembrane helix</keyword>
<feature type="transmembrane region" description="Helical" evidence="1">
    <location>
        <begin position="45"/>
        <end position="62"/>
    </location>
</feature>
<gene>
    <name evidence="2" type="ORF">PMA3_18435</name>
</gene>
<feature type="transmembrane region" description="Helical" evidence="1">
    <location>
        <begin position="74"/>
        <end position="95"/>
    </location>
</feature>
<evidence type="ECO:0000313" key="3">
    <source>
        <dbReference type="Proteomes" id="UP000078354"/>
    </source>
</evidence>
<evidence type="ECO:0008006" key="4">
    <source>
        <dbReference type="Google" id="ProtNLM"/>
    </source>
</evidence>
<evidence type="ECO:0000313" key="2">
    <source>
        <dbReference type="EMBL" id="ANJ57020.1"/>
    </source>
</evidence>
<dbReference type="AlphaFoldDB" id="A0A191YVV4"/>
<sequence>MKRPYLSLATLVIFSLYTAGTMFVADQSLIDFGLELISSPDTAQIVIDLYLLGVLACIWMYRDARSKGRSAVSLVPYFLITAVFVSIGPLLYLVINGFAKKKLPTDTTGYSIDISRNLD</sequence>
<dbReference type="OrthoDB" id="572911at2"/>
<dbReference type="EMBL" id="CP014870">
    <property type="protein sequence ID" value="ANJ57020.1"/>
    <property type="molecule type" value="Genomic_DNA"/>
</dbReference>
<proteinExistence type="predicted"/>
<dbReference type="KEGG" id="psil:PMA3_18435"/>
<name>A0A191YVV4_9PSED</name>
<dbReference type="STRING" id="1853130.PMA3_18435"/>
<keyword evidence="1" id="KW-0472">Membrane</keyword>
<reference evidence="2 3" key="1">
    <citation type="journal article" date="2018" name="Syst. Appl. Microbiol.">
        <title>Pseudomonas silesiensis sp. nov. strain A3T isolated from a biological pesticide sewage treatment plant and analysis of the complete genome sequence.</title>
        <authorList>
            <person name="Kaminski M.A."/>
            <person name="Furmanczyk E.M."/>
            <person name="Sobczak A."/>
            <person name="Dziembowski A."/>
            <person name="Lipinski L."/>
        </authorList>
    </citation>
    <scope>NUCLEOTIDE SEQUENCE [LARGE SCALE GENOMIC DNA]</scope>
    <source>
        <strain evidence="2 3">A3</strain>
    </source>
</reference>
<evidence type="ECO:0000256" key="1">
    <source>
        <dbReference type="SAM" id="Phobius"/>
    </source>
</evidence>
<keyword evidence="1" id="KW-0812">Transmembrane</keyword>
<keyword evidence="3" id="KW-1185">Reference proteome</keyword>
<dbReference type="Proteomes" id="UP000078354">
    <property type="component" value="Chromosome"/>
</dbReference>
<organism evidence="2 3">
    <name type="scientific">Pseudomonas silesiensis</name>
    <dbReference type="NCBI Taxonomy" id="1853130"/>
    <lineage>
        <taxon>Bacteria</taxon>
        <taxon>Pseudomonadati</taxon>
        <taxon>Pseudomonadota</taxon>
        <taxon>Gammaproteobacteria</taxon>
        <taxon>Pseudomonadales</taxon>
        <taxon>Pseudomonadaceae</taxon>
        <taxon>Pseudomonas</taxon>
    </lineage>
</organism>
<feature type="transmembrane region" description="Helical" evidence="1">
    <location>
        <begin position="5"/>
        <end position="25"/>
    </location>
</feature>
<dbReference type="RefSeq" id="WP_064678526.1">
    <property type="nucleotide sequence ID" value="NZ_CP014870.1"/>
</dbReference>
<accession>A0A191YVV4</accession>
<protein>
    <recommendedName>
        <fullName evidence="4">DUF2834 domain-containing protein</fullName>
    </recommendedName>
</protein>